<gene>
    <name evidence="1" type="ORF">ElyMa_004959900</name>
</gene>
<comment type="caution">
    <text evidence="1">The sequence shown here is derived from an EMBL/GenBank/DDBJ whole genome shotgun (WGS) entry which is preliminary data.</text>
</comment>
<evidence type="ECO:0000313" key="2">
    <source>
        <dbReference type="Proteomes" id="UP000762676"/>
    </source>
</evidence>
<name>A0AAV4J530_9GAST</name>
<proteinExistence type="predicted"/>
<sequence length="221" mass="25510">MPQVFYQVYIIHGSTNWHTVPLVNMLLPGKTETIYRTAFSALFQLLKDRDASFCPNVDFEKVVIIVLSELLPDIKVICCRFHSGQALYRNICRLGLSQNYQDSQSETGAWLRPFFALPYLDPSEVEDSFCFDMMPDVPEDPKCQEFAEYVFQTFVSPESVFPPKLWTQKPSQEIRTTNAAEAFHRHLNENFASKHPNIFTFTEAIKREQAMTTVKLKKKPG</sequence>
<dbReference type="AlphaFoldDB" id="A0AAV4J530"/>
<evidence type="ECO:0000313" key="1">
    <source>
        <dbReference type="EMBL" id="GFS16582.1"/>
    </source>
</evidence>
<protein>
    <recommendedName>
        <fullName evidence="3">MULE transposase domain-containing protein</fullName>
    </recommendedName>
</protein>
<evidence type="ECO:0008006" key="3">
    <source>
        <dbReference type="Google" id="ProtNLM"/>
    </source>
</evidence>
<accession>A0AAV4J530</accession>
<dbReference type="Proteomes" id="UP000762676">
    <property type="component" value="Unassembled WGS sequence"/>
</dbReference>
<reference evidence="1 2" key="1">
    <citation type="journal article" date="2021" name="Elife">
        <title>Chloroplast acquisition without the gene transfer in kleptoplastic sea slugs, Plakobranchus ocellatus.</title>
        <authorList>
            <person name="Maeda T."/>
            <person name="Takahashi S."/>
            <person name="Yoshida T."/>
            <person name="Shimamura S."/>
            <person name="Takaki Y."/>
            <person name="Nagai Y."/>
            <person name="Toyoda A."/>
            <person name="Suzuki Y."/>
            <person name="Arimoto A."/>
            <person name="Ishii H."/>
            <person name="Satoh N."/>
            <person name="Nishiyama T."/>
            <person name="Hasebe M."/>
            <person name="Maruyama T."/>
            <person name="Minagawa J."/>
            <person name="Obokata J."/>
            <person name="Shigenobu S."/>
        </authorList>
    </citation>
    <scope>NUCLEOTIDE SEQUENCE [LARGE SCALE GENOMIC DNA]</scope>
</reference>
<organism evidence="1 2">
    <name type="scientific">Elysia marginata</name>
    <dbReference type="NCBI Taxonomy" id="1093978"/>
    <lineage>
        <taxon>Eukaryota</taxon>
        <taxon>Metazoa</taxon>
        <taxon>Spiralia</taxon>
        <taxon>Lophotrochozoa</taxon>
        <taxon>Mollusca</taxon>
        <taxon>Gastropoda</taxon>
        <taxon>Heterobranchia</taxon>
        <taxon>Euthyneura</taxon>
        <taxon>Panpulmonata</taxon>
        <taxon>Sacoglossa</taxon>
        <taxon>Placobranchoidea</taxon>
        <taxon>Plakobranchidae</taxon>
        <taxon>Elysia</taxon>
    </lineage>
</organism>
<dbReference type="EMBL" id="BMAT01009942">
    <property type="protein sequence ID" value="GFS16582.1"/>
    <property type="molecule type" value="Genomic_DNA"/>
</dbReference>
<keyword evidence="2" id="KW-1185">Reference proteome</keyword>